<comment type="caution">
    <text evidence="1">The sequence shown here is derived from an EMBL/GenBank/DDBJ whole genome shotgun (WGS) entry which is preliminary data.</text>
</comment>
<evidence type="ECO:0000313" key="2">
    <source>
        <dbReference type="Proteomes" id="UP000724584"/>
    </source>
</evidence>
<gene>
    <name evidence="1" type="ORF">F5144DRAFT_561407</name>
</gene>
<sequence length="882" mass="98382">MAHKSKKGRDAPPSLLPATCISRVVWCFSVLYLLHFCLYSCREKVASLPYRFKAGGDGKMPGAVGGGHSHRATTKVSHKAFKSRKSTKGQMRDAAKGRTAGEKGLRKTPHQQVMSKLDRRNRAKQLQQEKAREHQKEASVFAGKDGAPRQVAVIPLCADTDAAAAIRSLNRGVDIEAEIHDSCFRVPVDRFKQKLQYIPLKRDLTACLDAARVADFVVIVLSAEVEVDGLGELILRSVESQGMSTLFTVVQGLHNIGAAKQRLSVVSSLKSFITHFHPEQEKIYSLDNVQECANLMRSLCSTTPKGIRWREERSWMLVEDIEWARSGMAPTVLTGVVRGKGLNADRLVQVGEWGTFQIEKITAAPLATRKKKGDDAMVEEEMAEEILGEPTEDRDGLDDLAPEEATMDDDDDMDAATTMTTSKKGVLLDDHHYFSDDDQVQELQMPKRVPKGTSKYQAAWFLDNDDDVSDSGSDLEDHDMEDVEEGEDEAQPEDGMEGLAGDAMTEAGPSEYPQSVAFIEPDEDEDARALEAYRKSKRTEAEDDLEFPDEVELHPGVLARERLAKYRGLKSLRSSPWLEDEDRAYEPEEWQRLLRIPDYQGSRVRAAREALVGGVAPGTRVHVYIKGVLVATQKTYDPSRPVTLISLLRHEQKRTAVNVLINLSSDCPKSLKAKEELIVQYGPRRFVINPLFSQGGSTPNDVHKYCRYLHPGQSAVATFMGPVAWGSMPVLFFKRTAAPAEDDEADEDEERPTLPLTLIATGTTLPPSTSRVIAKRAILTGHPYHIHKKIVTIRYMFFNREDVEWFKALPLWTRRGRGGFFKEALGTHGYFKATFDGRINPQDSIGVSLYKRVWPRNARPLDGLLLDPALVQEAQGDAMDAE</sequence>
<dbReference type="Proteomes" id="UP000724584">
    <property type="component" value="Unassembled WGS sequence"/>
</dbReference>
<accession>A0ACB7PJ27</accession>
<evidence type="ECO:0000313" key="1">
    <source>
        <dbReference type="EMBL" id="KAH6640706.1"/>
    </source>
</evidence>
<reference evidence="1 2" key="1">
    <citation type="journal article" date="2021" name="Nat. Commun.">
        <title>Genetic determinants of endophytism in the Arabidopsis root mycobiome.</title>
        <authorList>
            <person name="Mesny F."/>
            <person name="Miyauchi S."/>
            <person name="Thiergart T."/>
            <person name="Pickel B."/>
            <person name="Atanasova L."/>
            <person name="Karlsson M."/>
            <person name="Huettel B."/>
            <person name="Barry K.W."/>
            <person name="Haridas S."/>
            <person name="Chen C."/>
            <person name="Bauer D."/>
            <person name="Andreopoulos W."/>
            <person name="Pangilinan J."/>
            <person name="LaButti K."/>
            <person name="Riley R."/>
            <person name="Lipzen A."/>
            <person name="Clum A."/>
            <person name="Drula E."/>
            <person name="Henrissat B."/>
            <person name="Kohler A."/>
            <person name="Grigoriev I.V."/>
            <person name="Martin F.M."/>
            <person name="Hacquard S."/>
        </authorList>
    </citation>
    <scope>NUCLEOTIDE SEQUENCE [LARGE SCALE GENOMIC DNA]</scope>
    <source>
        <strain evidence="1 2">MPI-SDFR-AT-0079</strain>
    </source>
</reference>
<organism evidence="1 2">
    <name type="scientific">Chaetomium tenue</name>
    <dbReference type="NCBI Taxonomy" id="1854479"/>
    <lineage>
        <taxon>Eukaryota</taxon>
        <taxon>Fungi</taxon>
        <taxon>Dikarya</taxon>
        <taxon>Ascomycota</taxon>
        <taxon>Pezizomycotina</taxon>
        <taxon>Sordariomycetes</taxon>
        <taxon>Sordariomycetidae</taxon>
        <taxon>Sordariales</taxon>
        <taxon>Chaetomiaceae</taxon>
        <taxon>Chaetomium</taxon>
    </lineage>
</organism>
<name>A0ACB7PJ27_9PEZI</name>
<proteinExistence type="predicted"/>
<protein>
    <submittedName>
        <fullName evidence="1">Uncharacterized protein</fullName>
    </submittedName>
</protein>
<dbReference type="EMBL" id="JAGIZQ010000002">
    <property type="protein sequence ID" value="KAH6640706.1"/>
    <property type="molecule type" value="Genomic_DNA"/>
</dbReference>
<keyword evidence="2" id="KW-1185">Reference proteome</keyword>